<gene>
    <name evidence="3" type="ORF">D187_004966</name>
</gene>
<evidence type="ECO:0000259" key="2">
    <source>
        <dbReference type="Pfam" id="PF12680"/>
    </source>
</evidence>
<dbReference type="Proteomes" id="UP000011682">
    <property type="component" value="Unassembled WGS sequence"/>
</dbReference>
<dbReference type="InterPro" id="IPR037401">
    <property type="entry name" value="SnoaL-like"/>
</dbReference>
<feature type="domain" description="SnoaL-like" evidence="2">
    <location>
        <begin position="27"/>
        <end position="131"/>
    </location>
</feature>
<sequence length="161" mass="17981">MRVVLTVEGQDPHPDGAGDPMTMERARRFADALTRLEETGEMEALLELFGEDAQVSNVASQRTFHGKDGAQDFWREYKGLLRQVKSTFRNMIESGDRVALEWESNGTAHNGAVVNYEGVSIIEWDGERISRFYAYFDPRVLGMELSRGNAPRSEAPATAPA</sequence>
<evidence type="ECO:0000313" key="4">
    <source>
        <dbReference type="Proteomes" id="UP000011682"/>
    </source>
</evidence>
<feature type="region of interest" description="Disordered" evidence="1">
    <location>
        <begin position="1"/>
        <end position="21"/>
    </location>
</feature>
<dbReference type="InterPro" id="IPR032710">
    <property type="entry name" value="NTF2-like_dom_sf"/>
</dbReference>
<dbReference type="AlphaFoldDB" id="S9PMX9"/>
<dbReference type="eggNOG" id="COG3631">
    <property type="taxonomic scope" value="Bacteria"/>
</dbReference>
<organism evidence="3 4">
    <name type="scientific">Cystobacter fuscus (strain ATCC 25194 / DSM 2262 / NBRC 100088 / M29)</name>
    <dbReference type="NCBI Taxonomy" id="1242864"/>
    <lineage>
        <taxon>Bacteria</taxon>
        <taxon>Pseudomonadati</taxon>
        <taxon>Myxococcota</taxon>
        <taxon>Myxococcia</taxon>
        <taxon>Myxococcales</taxon>
        <taxon>Cystobacterineae</taxon>
        <taxon>Archangiaceae</taxon>
        <taxon>Cystobacter</taxon>
    </lineage>
</organism>
<protein>
    <recommendedName>
        <fullName evidence="2">SnoaL-like domain-containing protein</fullName>
    </recommendedName>
</protein>
<dbReference type="Gene3D" id="3.10.450.50">
    <property type="match status" value="1"/>
</dbReference>
<dbReference type="Pfam" id="PF12680">
    <property type="entry name" value="SnoaL_2"/>
    <property type="match status" value="1"/>
</dbReference>
<name>S9PMX9_CYSF2</name>
<keyword evidence="4" id="KW-1185">Reference proteome</keyword>
<dbReference type="SUPFAM" id="SSF54427">
    <property type="entry name" value="NTF2-like"/>
    <property type="match status" value="1"/>
</dbReference>
<evidence type="ECO:0000313" key="3">
    <source>
        <dbReference type="EMBL" id="EPX63837.1"/>
    </source>
</evidence>
<comment type="caution">
    <text evidence="3">The sequence shown here is derived from an EMBL/GenBank/DDBJ whole genome shotgun (WGS) entry which is preliminary data.</text>
</comment>
<reference evidence="3" key="1">
    <citation type="submission" date="2013-05" db="EMBL/GenBank/DDBJ databases">
        <title>Genome assembly of Cystobacter fuscus DSM 2262.</title>
        <authorList>
            <person name="Sharma G."/>
            <person name="Khatri I."/>
            <person name="Kaur C."/>
            <person name="Mayilraj S."/>
            <person name="Subramanian S."/>
        </authorList>
    </citation>
    <scope>NUCLEOTIDE SEQUENCE [LARGE SCALE GENOMIC DNA]</scope>
    <source>
        <strain evidence="3">DSM 2262</strain>
    </source>
</reference>
<feature type="compositionally biased region" description="Basic and acidic residues" evidence="1">
    <location>
        <begin position="10"/>
        <end position="21"/>
    </location>
</feature>
<proteinExistence type="predicted"/>
<evidence type="ECO:0000256" key="1">
    <source>
        <dbReference type="SAM" id="MobiDB-lite"/>
    </source>
</evidence>
<dbReference type="EMBL" id="ANAH02000004">
    <property type="protein sequence ID" value="EPX63837.1"/>
    <property type="molecule type" value="Genomic_DNA"/>
</dbReference>
<accession>S9PMX9</accession>